<dbReference type="EMBL" id="JBEPMA010000001">
    <property type="protein sequence ID" value="MET3616483.1"/>
    <property type="molecule type" value="Genomic_DNA"/>
</dbReference>
<feature type="domain" description="Cytidylate kinase" evidence="9">
    <location>
        <begin position="3"/>
        <end position="207"/>
    </location>
</feature>
<evidence type="ECO:0000256" key="4">
    <source>
        <dbReference type="ARBA" id="ARBA00022777"/>
    </source>
</evidence>
<dbReference type="SUPFAM" id="SSF52540">
    <property type="entry name" value="P-loop containing nucleoside triphosphate hydrolases"/>
    <property type="match status" value="1"/>
</dbReference>
<keyword evidence="11" id="KW-1185">Reference proteome</keyword>
<comment type="caution">
    <text evidence="10">The sequence shown here is derived from an EMBL/GenBank/DDBJ whole genome shotgun (WGS) entry which is preliminary data.</text>
</comment>
<keyword evidence="2 8" id="KW-0808">Transferase</keyword>
<evidence type="ECO:0000313" key="11">
    <source>
        <dbReference type="Proteomes" id="UP001549162"/>
    </source>
</evidence>
<comment type="similarity">
    <text evidence="1 8">Belongs to the cytidylate kinase family. Type 1 subfamily.</text>
</comment>
<proteinExistence type="inferred from homology"/>
<dbReference type="EC" id="2.7.4.25" evidence="8"/>
<dbReference type="Pfam" id="PF02224">
    <property type="entry name" value="Cytidylate_kin"/>
    <property type="match status" value="1"/>
</dbReference>
<dbReference type="PANTHER" id="PTHR21299">
    <property type="entry name" value="CYTIDYLATE KINASE/PANTOATE-BETA-ALANINE LIGASE"/>
    <property type="match status" value="1"/>
</dbReference>
<dbReference type="InterPro" id="IPR011994">
    <property type="entry name" value="Cytidylate_kinase_dom"/>
</dbReference>
<protein>
    <recommendedName>
        <fullName evidence="8">Cytidylate kinase</fullName>
        <shortName evidence="8">CK</shortName>
        <ecNumber evidence="8">2.7.4.25</ecNumber>
    </recommendedName>
    <alternativeName>
        <fullName evidence="8">Cytidine monophosphate kinase</fullName>
        <shortName evidence="8">CMP kinase</shortName>
    </alternativeName>
</protein>
<keyword evidence="5 8" id="KW-0067">ATP-binding</keyword>
<evidence type="ECO:0000256" key="8">
    <source>
        <dbReference type="HAMAP-Rule" id="MF_00238"/>
    </source>
</evidence>
<comment type="catalytic activity">
    <reaction evidence="7 8">
        <text>CMP + ATP = CDP + ADP</text>
        <dbReference type="Rhea" id="RHEA:11600"/>
        <dbReference type="ChEBI" id="CHEBI:30616"/>
        <dbReference type="ChEBI" id="CHEBI:58069"/>
        <dbReference type="ChEBI" id="CHEBI:60377"/>
        <dbReference type="ChEBI" id="CHEBI:456216"/>
        <dbReference type="EC" id="2.7.4.25"/>
    </reaction>
</comment>
<keyword evidence="3 8" id="KW-0547">Nucleotide-binding</keyword>
<dbReference type="PANTHER" id="PTHR21299:SF2">
    <property type="entry name" value="CYTIDYLATE KINASE"/>
    <property type="match status" value="1"/>
</dbReference>
<dbReference type="Gene3D" id="3.40.50.300">
    <property type="entry name" value="P-loop containing nucleotide triphosphate hydrolases"/>
    <property type="match status" value="1"/>
</dbReference>
<dbReference type="CDD" id="cd02020">
    <property type="entry name" value="CMPK"/>
    <property type="match status" value="1"/>
</dbReference>
<comment type="catalytic activity">
    <reaction evidence="6 8">
        <text>dCMP + ATP = dCDP + ADP</text>
        <dbReference type="Rhea" id="RHEA:25094"/>
        <dbReference type="ChEBI" id="CHEBI:30616"/>
        <dbReference type="ChEBI" id="CHEBI:57566"/>
        <dbReference type="ChEBI" id="CHEBI:58593"/>
        <dbReference type="ChEBI" id="CHEBI:456216"/>
        <dbReference type="EC" id="2.7.4.25"/>
    </reaction>
</comment>
<organism evidence="10 11">
    <name type="scientific">Peptoniphilus olsenii</name>
    <dbReference type="NCBI Taxonomy" id="411570"/>
    <lineage>
        <taxon>Bacteria</taxon>
        <taxon>Bacillati</taxon>
        <taxon>Bacillota</taxon>
        <taxon>Tissierellia</taxon>
        <taxon>Tissierellales</taxon>
        <taxon>Peptoniphilaceae</taxon>
        <taxon>Peptoniphilus</taxon>
    </lineage>
</organism>
<keyword evidence="8" id="KW-0963">Cytoplasm</keyword>
<gene>
    <name evidence="8" type="primary">cmk</name>
    <name evidence="10" type="ORF">ABID14_000103</name>
</gene>
<dbReference type="InterPro" id="IPR003136">
    <property type="entry name" value="Cytidylate_kin"/>
</dbReference>
<keyword evidence="4 8" id="KW-0418">Kinase</keyword>
<evidence type="ECO:0000256" key="2">
    <source>
        <dbReference type="ARBA" id="ARBA00022679"/>
    </source>
</evidence>
<evidence type="ECO:0000256" key="7">
    <source>
        <dbReference type="ARBA" id="ARBA00048478"/>
    </source>
</evidence>
<dbReference type="NCBIfam" id="TIGR00017">
    <property type="entry name" value="cmk"/>
    <property type="match status" value="1"/>
</dbReference>
<dbReference type="InterPro" id="IPR027417">
    <property type="entry name" value="P-loop_NTPase"/>
</dbReference>
<evidence type="ECO:0000256" key="3">
    <source>
        <dbReference type="ARBA" id="ARBA00022741"/>
    </source>
</evidence>
<comment type="subcellular location">
    <subcellularLocation>
        <location evidence="8">Cytoplasm</location>
    </subcellularLocation>
</comment>
<dbReference type="HAMAP" id="MF_00238">
    <property type="entry name" value="Cytidyl_kinase_type1"/>
    <property type="match status" value="1"/>
</dbReference>
<dbReference type="RefSeq" id="WP_354366492.1">
    <property type="nucleotide sequence ID" value="NZ_JBEPMA010000001.1"/>
</dbReference>
<accession>A0ABV2J6T1</accession>
<evidence type="ECO:0000256" key="6">
    <source>
        <dbReference type="ARBA" id="ARBA00047615"/>
    </source>
</evidence>
<evidence type="ECO:0000256" key="1">
    <source>
        <dbReference type="ARBA" id="ARBA00009427"/>
    </source>
</evidence>
<name>A0ABV2J6T1_9FIRM</name>
<evidence type="ECO:0000313" key="10">
    <source>
        <dbReference type="EMBL" id="MET3616483.1"/>
    </source>
</evidence>
<evidence type="ECO:0000256" key="5">
    <source>
        <dbReference type="ARBA" id="ARBA00022840"/>
    </source>
</evidence>
<feature type="binding site" evidence="8">
    <location>
        <begin position="7"/>
        <end position="15"/>
    </location>
    <ligand>
        <name>ATP</name>
        <dbReference type="ChEBI" id="CHEBI:30616"/>
    </ligand>
</feature>
<dbReference type="Proteomes" id="UP001549162">
    <property type="component" value="Unassembled WGS sequence"/>
</dbReference>
<reference evidence="10 11" key="1">
    <citation type="submission" date="2024-06" db="EMBL/GenBank/DDBJ databases">
        <title>Genomic Encyclopedia of Type Strains, Phase IV (KMG-IV): sequencing the most valuable type-strain genomes for metagenomic binning, comparative biology and taxonomic classification.</title>
        <authorList>
            <person name="Goeker M."/>
        </authorList>
    </citation>
    <scope>NUCLEOTIDE SEQUENCE [LARGE SCALE GENOMIC DNA]</scope>
    <source>
        <strain evidence="10 11">DSM 21460</strain>
    </source>
</reference>
<dbReference type="GO" id="GO:0016301">
    <property type="term" value="F:kinase activity"/>
    <property type="evidence" value="ECO:0007669"/>
    <property type="project" value="UniProtKB-KW"/>
</dbReference>
<sequence>MKIAIDGPAGSGKSTIAKEIARRLNIIYVDTGAMYRALTLKLLNENEIDYEKILADTKIEFKQGLIFLDGKDVSQKIRTNSISNKTSELSKNPLIRDFLVKLQQKISETHSVVMEGRDIGSVVLPDANYKFFLTAKPEERARRRYLQQKEKGYEVSYDDILNDIKERDFNDSNRKISPLTKTDDAQLIDSTNLNYEETIEKILSYINR</sequence>
<evidence type="ECO:0000259" key="9">
    <source>
        <dbReference type="Pfam" id="PF02224"/>
    </source>
</evidence>